<dbReference type="EC" id="2.1.1.72" evidence="2"/>
<evidence type="ECO:0000256" key="7">
    <source>
        <dbReference type="SAM" id="Coils"/>
    </source>
</evidence>
<feature type="domain" description="DNA methylase N-4/N-6" evidence="8">
    <location>
        <begin position="479"/>
        <end position="811"/>
    </location>
</feature>
<dbReference type="GO" id="GO:0032259">
    <property type="term" value="P:methylation"/>
    <property type="evidence" value="ECO:0007669"/>
    <property type="project" value="UniProtKB-KW"/>
</dbReference>
<accession>A0A4Y8P7P4</accession>
<evidence type="ECO:0000313" key="10">
    <source>
        <dbReference type="Proteomes" id="UP000297713"/>
    </source>
</evidence>
<dbReference type="InterPro" id="IPR029063">
    <property type="entry name" value="SAM-dependent_MTases_sf"/>
</dbReference>
<evidence type="ECO:0000313" key="9">
    <source>
        <dbReference type="EMBL" id="TFE66225.1"/>
    </source>
</evidence>
<dbReference type="PROSITE" id="PS00092">
    <property type="entry name" value="N6_MTASE"/>
    <property type="match status" value="1"/>
</dbReference>
<dbReference type="AlphaFoldDB" id="A0A4Y8P7P4"/>
<evidence type="ECO:0000256" key="2">
    <source>
        <dbReference type="ARBA" id="ARBA00011900"/>
    </source>
</evidence>
<evidence type="ECO:0000256" key="1">
    <source>
        <dbReference type="ARBA" id="ARBA00006594"/>
    </source>
</evidence>
<dbReference type="Pfam" id="PF01555">
    <property type="entry name" value="N6_N4_Mtase"/>
    <property type="match status" value="1"/>
</dbReference>
<dbReference type="GO" id="GO:0003677">
    <property type="term" value="F:DNA binding"/>
    <property type="evidence" value="ECO:0007669"/>
    <property type="project" value="InterPro"/>
</dbReference>
<name>A0A4Y8P7P4_9BACT</name>
<dbReference type="GO" id="GO:0009007">
    <property type="term" value="F:site-specific DNA-methyltransferase (adenine-specific) activity"/>
    <property type="evidence" value="ECO:0007669"/>
    <property type="project" value="UniProtKB-EC"/>
</dbReference>
<dbReference type="PRINTS" id="PR00506">
    <property type="entry name" value="D21N6MTFRASE"/>
</dbReference>
<dbReference type="Proteomes" id="UP000297713">
    <property type="component" value="Unassembled WGS sequence"/>
</dbReference>
<keyword evidence="5" id="KW-0949">S-adenosyl-L-methionine</keyword>
<feature type="coiled-coil region" evidence="7">
    <location>
        <begin position="54"/>
        <end position="81"/>
    </location>
</feature>
<organism evidence="9 10">
    <name type="scientific">Methylacidiphilum caldifontis</name>
    <dbReference type="NCBI Taxonomy" id="2795386"/>
    <lineage>
        <taxon>Bacteria</taxon>
        <taxon>Pseudomonadati</taxon>
        <taxon>Verrucomicrobiota</taxon>
        <taxon>Methylacidiphilae</taxon>
        <taxon>Methylacidiphilales</taxon>
        <taxon>Methylacidiphilaceae</taxon>
        <taxon>Methylacidiphilum (ex Ratnadevi et al. 2023)</taxon>
    </lineage>
</organism>
<gene>
    <name evidence="9" type="ORF">A7Q10_02220</name>
</gene>
<dbReference type="InterPro" id="IPR002052">
    <property type="entry name" value="DNA_methylase_N6_adenine_CS"/>
</dbReference>
<sequence length="1026" mass="122469">MSTIEKFQNLLKKLFQFESSDLDFGIYRILNYKRDKVEKFINEDLKEKIETAFAKHKDERLTNINQNLKKLKERVIQALGEDAFSSTGELKEEFWNRPIGREYLSVKAQKEEAETIDEIKLQVFNDLYNFFSRYYEEGDFIPHYRYSIKGHKYAIPYNGEEIKLYWANSEQYYTKTGLLFRDYIFKANNYKVIFRIVSAKEELASNKATKQRFFILDNIIEDKNLIICFQYRELTEVEEKDYGIESGNNTVKQEKINQKTYEETLKKVKDVILKGVLGKEYNIENKTPFLLYQLNRFTAKNTRDYFIHKNLKKFLSDQLDYFIKAEVLDIETLEKERFLDKHLTRAKVVREIGQNVIDFLSQIENFQKKLWEKKKFVLKTEYVITTDRLPEEFYDKIWDNTEQKKEWDDLGFEIPKEKGDLRQSKLPIDTKYFSQQFKEKLLEKLTENDNLDDLLDGLLIKSENWQALNLLQEKYKQKVQTIYIDPPYNTGSDGFLYRDKYQHSSWLSMIENRLGVARELLRENGVFFVSIDDNEVNNLRIITSASFKEIEIIKVKMREPSRQLAQKSLFQKSIEYCLSLSKGTKPSIQLRRIEYEFKEYRYKIIEKTKPNRVFNIGKYKIEEFLPGQYEILEISDIKDPWIAKAISIRGKIKTAQFTGKFYEENLRPFFEKEKNYDVLYKVYGIGDDGFGFRYIKNPSQKTINAVYYQGVPINVRKSLDNPIKEISYYDYYDFEKEMNNESKFIRDMGLIPIISIKPVEFIEFLLSMVKTNKENIILDFFAGSGTTAHAVMKLNKKDGNRRKFILVEMADYFDTVIIPRIKKIAYSFNWEDGHPQDTNEPGVFFKYHILEQYEDTLDNIALIENQKIEDLFKDEYLLKYFLDYETKESPCLLNIENLKKPFDYKLKVNLQEVGEPREQIIDIPETFNYFLGIKINKIKTRENNNRKYMFIGGEKEGKHVAIVWREYDDFWSNDDFKKDKEFIIQELDPWAPQILYINGQSVLTPQLGRHTVEIRYIEPEFKKMIE</sequence>
<dbReference type="GO" id="GO:0008170">
    <property type="term" value="F:N-methyltransferase activity"/>
    <property type="evidence" value="ECO:0007669"/>
    <property type="project" value="InterPro"/>
</dbReference>
<keyword evidence="10" id="KW-1185">Reference proteome</keyword>
<dbReference type="SUPFAM" id="SSF53335">
    <property type="entry name" value="S-adenosyl-L-methionine-dependent methyltransferases"/>
    <property type="match status" value="1"/>
</dbReference>
<evidence type="ECO:0000256" key="6">
    <source>
        <dbReference type="ARBA" id="ARBA00047942"/>
    </source>
</evidence>
<evidence type="ECO:0000256" key="5">
    <source>
        <dbReference type="ARBA" id="ARBA00022691"/>
    </source>
</evidence>
<comment type="similarity">
    <text evidence="1">Belongs to the N(4)/N(6)-methyltransferase family.</text>
</comment>
<proteinExistence type="inferred from homology"/>
<protein>
    <recommendedName>
        <fullName evidence="2">site-specific DNA-methyltransferase (adenine-specific)</fullName>
        <ecNumber evidence="2">2.1.1.72</ecNumber>
    </recommendedName>
</protein>
<dbReference type="InterPro" id="IPR002295">
    <property type="entry name" value="N4/N6-MTase_EcoPI_Mod-like"/>
</dbReference>
<dbReference type="Gene3D" id="3.40.50.150">
    <property type="entry name" value="Vaccinia Virus protein VP39"/>
    <property type="match status" value="1"/>
</dbReference>
<keyword evidence="3" id="KW-0489">Methyltransferase</keyword>
<dbReference type="InterPro" id="IPR002941">
    <property type="entry name" value="DNA_methylase_N4/N6"/>
</dbReference>
<reference evidence="9 10" key="1">
    <citation type="submission" date="2016-05" db="EMBL/GenBank/DDBJ databases">
        <title>Diversity and Homogeneity among Thermoacidophilic Verrucomicrobia Methanotrophs Linked with Geographical Origin.</title>
        <authorList>
            <person name="Erikstad H.-A."/>
            <person name="Smestad N.B."/>
            <person name="Ceballos R.M."/>
            <person name="Birkeland N.-K."/>
        </authorList>
    </citation>
    <scope>NUCLEOTIDE SEQUENCE [LARGE SCALE GENOMIC DNA]</scope>
    <source>
        <strain evidence="9 10">Phi</strain>
    </source>
</reference>
<keyword evidence="4" id="KW-0808">Transferase</keyword>
<evidence type="ECO:0000256" key="4">
    <source>
        <dbReference type="ARBA" id="ARBA00022679"/>
    </source>
</evidence>
<evidence type="ECO:0000256" key="3">
    <source>
        <dbReference type="ARBA" id="ARBA00022603"/>
    </source>
</evidence>
<evidence type="ECO:0000259" key="8">
    <source>
        <dbReference type="Pfam" id="PF01555"/>
    </source>
</evidence>
<comment type="caution">
    <text evidence="9">The sequence shown here is derived from an EMBL/GenBank/DDBJ whole genome shotgun (WGS) entry which is preliminary data.</text>
</comment>
<comment type="catalytic activity">
    <reaction evidence="6">
        <text>a 2'-deoxyadenosine in DNA + S-adenosyl-L-methionine = an N(6)-methyl-2'-deoxyadenosine in DNA + S-adenosyl-L-homocysteine + H(+)</text>
        <dbReference type="Rhea" id="RHEA:15197"/>
        <dbReference type="Rhea" id="RHEA-COMP:12418"/>
        <dbReference type="Rhea" id="RHEA-COMP:12419"/>
        <dbReference type="ChEBI" id="CHEBI:15378"/>
        <dbReference type="ChEBI" id="CHEBI:57856"/>
        <dbReference type="ChEBI" id="CHEBI:59789"/>
        <dbReference type="ChEBI" id="CHEBI:90615"/>
        <dbReference type="ChEBI" id="CHEBI:90616"/>
        <dbReference type="EC" id="2.1.1.72"/>
    </reaction>
</comment>
<dbReference type="EMBL" id="LXQC01000187">
    <property type="protein sequence ID" value="TFE66225.1"/>
    <property type="molecule type" value="Genomic_DNA"/>
</dbReference>
<keyword evidence="7" id="KW-0175">Coiled coil</keyword>